<dbReference type="GO" id="GO:0005524">
    <property type="term" value="F:ATP binding"/>
    <property type="evidence" value="ECO:0007669"/>
    <property type="project" value="UniProtKB-KW"/>
</dbReference>
<protein>
    <submittedName>
        <fullName evidence="3">AFG1 family ATPase</fullName>
    </submittedName>
</protein>
<dbReference type="GO" id="GO:0005737">
    <property type="term" value="C:cytoplasm"/>
    <property type="evidence" value="ECO:0007669"/>
    <property type="project" value="TreeGrafter"/>
</dbReference>
<dbReference type="Pfam" id="PF03969">
    <property type="entry name" value="AFG1_ATPase"/>
    <property type="match status" value="2"/>
</dbReference>
<organism evidence="3 4">
    <name type="scientific">Colwellia ponticola</name>
    <dbReference type="NCBI Taxonomy" id="2304625"/>
    <lineage>
        <taxon>Bacteria</taxon>
        <taxon>Pseudomonadati</taxon>
        <taxon>Pseudomonadota</taxon>
        <taxon>Gammaproteobacteria</taxon>
        <taxon>Alteromonadales</taxon>
        <taxon>Colwelliaceae</taxon>
        <taxon>Colwellia</taxon>
    </lineage>
</organism>
<dbReference type="Gene3D" id="3.40.50.300">
    <property type="entry name" value="P-loop containing nucleotide triphosphate hydrolases"/>
    <property type="match status" value="1"/>
</dbReference>
<evidence type="ECO:0000256" key="2">
    <source>
        <dbReference type="ARBA" id="ARBA00022840"/>
    </source>
</evidence>
<dbReference type="AlphaFoldDB" id="A0A8H2JKE6"/>
<keyword evidence="4" id="KW-1185">Reference proteome</keyword>
<dbReference type="InterPro" id="IPR027417">
    <property type="entry name" value="P-loop_NTPase"/>
</dbReference>
<evidence type="ECO:0000256" key="1">
    <source>
        <dbReference type="ARBA" id="ARBA00022741"/>
    </source>
</evidence>
<accession>A0A8H2JKE6</accession>
<dbReference type="GO" id="GO:0032153">
    <property type="term" value="C:cell division site"/>
    <property type="evidence" value="ECO:0007669"/>
    <property type="project" value="TreeGrafter"/>
</dbReference>
<dbReference type="InterPro" id="IPR005654">
    <property type="entry name" value="ATPase_AFG1-like"/>
</dbReference>
<dbReference type="PANTHER" id="PTHR12169">
    <property type="entry name" value="ATPASE N2B"/>
    <property type="match status" value="1"/>
</dbReference>
<evidence type="ECO:0000313" key="3">
    <source>
        <dbReference type="EMBL" id="TMM44908.1"/>
    </source>
</evidence>
<dbReference type="SUPFAM" id="SSF52540">
    <property type="entry name" value="P-loop containing nucleoside triphosphate hydrolases"/>
    <property type="match status" value="1"/>
</dbReference>
<dbReference type="GO" id="GO:0016887">
    <property type="term" value="F:ATP hydrolysis activity"/>
    <property type="evidence" value="ECO:0007669"/>
    <property type="project" value="InterPro"/>
</dbReference>
<dbReference type="OrthoDB" id="9774491at2"/>
<comment type="caution">
    <text evidence="3">The sequence shown here is derived from an EMBL/GenBank/DDBJ whole genome shotgun (WGS) entry which is preliminary data.</text>
</comment>
<dbReference type="PANTHER" id="PTHR12169:SF6">
    <property type="entry name" value="AFG1-LIKE ATPASE"/>
    <property type="match status" value="1"/>
</dbReference>
<sequence>MEQAYQALLANKQLNVDVAQTQAVTALVQLSEQLVAQQHQTACKAKKAKANITGLYFHGRVGRGKTMLMDLFYQHVAINNKKRIHFHHFMESIHLQLAQLTGQSEPLNTIAKNWAQDIDLLCFDEFFVNDIGDAMLLSGLFSALFSQGVTLVATSNCKPEQLYRNGLQRERFLPTITLINQYCQIISIDGDIDHRRNNLANNATGVSEYNNYFLVAHQGNEKLTERFLQLTNTRQLTAGEIEINHRKLSYLAKSDKTIFFDFFALCSGPRSQRDYMVLAQKFTSVFIANVPKFSGALVPAVFSGVEDSYQRSGVLLGELQQLDDEARRFIALVDEFYDQQVKLIVSAQVDIFELYQGQQLAFEFERCQSRLIEMQHG</sequence>
<name>A0A8H2JKE6_9GAMM</name>
<gene>
    <name evidence="3" type="ORF">FCS21_10500</name>
</gene>
<dbReference type="RefSeq" id="WP_138623137.1">
    <property type="nucleotide sequence ID" value="NZ_SZVP01000009.1"/>
</dbReference>
<proteinExistence type="predicted"/>
<keyword evidence="1" id="KW-0547">Nucleotide-binding</keyword>
<reference evidence="3 4" key="1">
    <citation type="submission" date="2019-05" db="EMBL/GenBank/DDBJ databases">
        <title>Colwellia ponticola sp. nov., isolated from seawater.</title>
        <authorList>
            <person name="Yoon J.-H."/>
        </authorList>
    </citation>
    <scope>NUCLEOTIDE SEQUENCE [LARGE SCALE GENOMIC DNA]</scope>
    <source>
        <strain evidence="3 4">OISW-25</strain>
    </source>
</reference>
<dbReference type="GO" id="GO:0051301">
    <property type="term" value="P:cell division"/>
    <property type="evidence" value="ECO:0007669"/>
    <property type="project" value="TreeGrafter"/>
</dbReference>
<dbReference type="NCBIfam" id="NF040713">
    <property type="entry name" value="ZapE"/>
    <property type="match status" value="1"/>
</dbReference>
<dbReference type="EMBL" id="SZVP01000009">
    <property type="protein sequence ID" value="TMM44908.1"/>
    <property type="molecule type" value="Genomic_DNA"/>
</dbReference>
<keyword evidence="2" id="KW-0067">ATP-binding</keyword>
<dbReference type="Proteomes" id="UP000307702">
    <property type="component" value="Unassembled WGS sequence"/>
</dbReference>
<evidence type="ECO:0000313" key="4">
    <source>
        <dbReference type="Proteomes" id="UP000307702"/>
    </source>
</evidence>